<dbReference type="SUPFAM" id="SSF56300">
    <property type="entry name" value="Metallo-dependent phosphatases"/>
    <property type="match status" value="1"/>
</dbReference>
<feature type="chain" id="PRO_5017203226" evidence="5">
    <location>
        <begin position="33"/>
        <end position="467"/>
    </location>
</feature>
<name>A0A3A5HBT1_9ACTN</name>
<dbReference type="OrthoDB" id="9804511at2"/>
<dbReference type="PANTHER" id="PTHR22953">
    <property type="entry name" value="ACID PHOSPHATASE RELATED"/>
    <property type="match status" value="1"/>
</dbReference>
<keyword evidence="9" id="KW-1185">Reference proteome</keyword>
<organism evidence="8 9">
    <name type="scientific">Nocardioides cavernaquae</name>
    <dbReference type="NCBI Taxonomy" id="2321396"/>
    <lineage>
        <taxon>Bacteria</taxon>
        <taxon>Bacillati</taxon>
        <taxon>Actinomycetota</taxon>
        <taxon>Actinomycetes</taxon>
        <taxon>Propionibacteriales</taxon>
        <taxon>Nocardioidaceae</taxon>
        <taxon>Nocardioides</taxon>
    </lineage>
</organism>
<dbReference type="InterPro" id="IPR004843">
    <property type="entry name" value="Calcineurin-like_PHP"/>
</dbReference>
<reference evidence="9" key="1">
    <citation type="submission" date="2018-09" db="EMBL/GenBank/DDBJ databases">
        <authorList>
            <person name="Zhu H."/>
        </authorList>
    </citation>
    <scope>NUCLEOTIDE SEQUENCE [LARGE SCALE GENOMIC DNA]</scope>
    <source>
        <strain evidence="9">K1W22B-1</strain>
    </source>
</reference>
<dbReference type="Pfam" id="PF00149">
    <property type="entry name" value="Metallophos"/>
    <property type="match status" value="1"/>
</dbReference>
<dbReference type="GO" id="GO:0003993">
    <property type="term" value="F:acid phosphatase activity"/>
    <property type="evidence" value="ECO:0007669"/>
    <property type="project" value="InterPro"/>
</dbReference>
<feature type="compositionally biased region" description="Low complexity" evidence="4">
    <location>
        <begin position="186"/>
        <end position="200"/>
    </location>
</feature>
<dbReference type="InterPro" id="IPR055372">
    <property type="entry name" value="CBM96"/>
</dbReference>
<sequence length="467" mass="48673">MQRMGLAAGASLTAAALAAGALITLTAQSASAATVTVVPTADTRVQSNAATTNYGTSTTLGVDASEVQQTFMKFNITGVTGTITSAKLRVHVKNASGAESTSGGTWKLMSNTSWSETGVTYNNRPAIDGATLGTIGSVAINTWYEIDVTGKIPSSGVISIGGSSTSSNGADFDSRETTLDPQLVITTGTEPSPSPTTTTTAPPPSGDPIFVGAGDIASTGSGDNATANLIAAMPSSATVFAAGDNAYPDGTLSNYNTNYHPSWGQFKARTIPAPGNHEYHTSGASGYFDYFGALAGPNRNGWFSKDIGNWHVISLNSEVNMAAGSPQETWLRQDLAANSKPCTIAMWHSPLFTSGSHGPDSSVRPLYQALYDHNADVVVTGHNHNYERFAPMNPSGAVDNTRGIRHFVNGAGGSSHYNFTSVAANSQARNADTYGVLKFTLHANSYDWQFVPESGKTWTDSGTTACH</sequence>
<feature type="signal peptide" evidence="5">
    <location>
        <begin position="1"/>
        <end position="32"/>
    </location>
</feature>
<evidence type="ECO:0000256" key="1">
    <source>
        <dbReference type="ARBA" id="ARBA00004613"/>
    </source>
</evidence>
<dbReference type="Proteomes" id="UP000276542">
    <property type="component" value="Unassembled WGS sequence"/>
</dbReference>
<evidence type="ECO:0000256" key="4">
    <source>
        <dbReference type="SAM" id="MobiDB-lite"/>
    </source>
</evidence>
<evidence type="ECO:0000259" key="6">
    <source>
        <dbReference type="Pfam" id="PF00149"/>
    </source>
</evidence>
<feature type="domain" description="Carbohydrate-binding module family 96" evidence="7">
    <location>
        <begin position="34"/>
        <end position="187"/>
    </location>
</feature>
<feature type="domain" description="Calcineurin-like phosphoesterase" evidence="6">
    <location>
        <begin position="223"/>
        <end position="386"/>
    </location>
</feature>
<evidence type="ECO:0000313" key="9">
    <source>
        <dbReference type="Proteomes" id="UP000276542"/>
    </source>
</evidence>
<comment type="caution">
    <text evidence="8">The sequence shown here is derived from an EMBL/GenBank/DDBJ whole genome shotgun (WGS) entry which is preliminary data.</text>
</comment>
<keyword evidence="3 5" id="KW-0732">Signal</keyword>
<dbReference type="AlphaFoldDB" id="A0A3A5HBT1"/>
<keyword evidence="2" id="KW-0964">Secreted</keyword>
<comment type="subcellular location">
    <subcellularLocation>
        <location evidence="1">Secreted</location>
    </subcellularLocation>
</comment>
<gene>
    <name evidence="8" type="ORF">D4739_14800</name>
</gene>
<dbReference type="NCBIfam" id="NF033679">
    <property type="entry name" value="DNRLRE_dom"/>
    <property type="match status" value="1"/>
</dbReference>
<accession>A0A3A5HBT1</accession>
<dbReference type="PANTHER" id="PTHR22953:SF153">
    <property type="entry name" value="PURPLE ACID PHOSPHATASE"/>
    <property type="match status" value="1"/>
</dbReference>
<evidence type="ECO:0000259" key="7">
    <source>
        <dbReference type="Pfam" id="PF24517"/>
    </source>
</evidence>
<proteinExistence type="predicted"/>
<dbReference type="Pfam" id="PF24517">
    <property type="entry name" value="CBM96"/>
    <property type="match status" value="1"/>
</dbReference>
<dbReference type="InterPro" id="IPR029052">
    <property type="entry name" value="Metallo-depent_PP-like"/>
</dbReference>
<dbReference type="EMBL" id="QYRP01000002">
    <property type="protein sequence ID" value="RJS47358.1"/>
    <property type="molecule type" value="Genomic_DNA"/>
</dbReference>
<evidence type="ECO:0000256" key="2">
    <source>
        <dbReference type="ARBA" id="ARBA00022525"/>
    </source>
</evidence>
<dbReference type="GO" id="GO:0005576">
    <property type="term" value="C:extracellular region"/>
    <property type="evidence" value="ECO:0007669"/>
    <property type="project" value="UniProtKB-SubCell"/>
</dbReference>
<evidence type="ECO:0000313" key="8">
    <source>
        <dbReference type="EMBL" id="RJS47358.1"/>
    </source>
</evidence>
<protein>
    <submittedName>
        <fullName evidence="8">DNRLRE domain-containing protein</fullName>
    </submittedName>
</protein>
<dbReference type="InterPro" id="IPR039331">
    <property type="entry name" value="PAPs-like"/>
</dbReference>
<evidence type="ECO:0000256" key="3">
    <source>
        <dbReference type="ARBA" id="ARBA00022729"/>
    </source>
</evidence>
<feature type="region of interest" description="Disordered" evidence="4">
    <location>
        <begin position="185"/>
        <end position="206"/>
    </location>
</feature>
<dbReference type="Gene3D" id="3.60.21.10">
    <property type="match status" value="1"/>
</dbReference>
<evidence type="ECO:0000256" key="5">
    <source>
        <dbReference type="SAM" id="SignalP"/>
    </source>
</evidence>